<evidence type="ECO:0000256" key="6">
    <source>
        <dbReference type="ARBA" id="ARBA00022741"/>
    </source>
</evidence>
<evidence type="ECO:0000256" key="10">
    <source>
        <dbReference type="SAM" id="MobiDB-lite"/>
    </source>
</evidence>
<dbReference type="GO" id="GO:0052726">
    <property type="term" value="F:inositol-1,3,4-trisphosphate 5-kinase activity"/>
    <property type="evidence" value="ECO:0000318"/>
    <property type="project" value="GO_Central"/>
</dbReference>
<dbReference type="Gene3D" id="3.40.50.11370">
    <property type="match status" value="1"/>
</dbReference>
<dbReference type="GeneID" id="5715159"/>
<dbReference type="InterPro" id="IPR041429">
    <property type="entry name" value="ITPK1_N"/>
</dbReference>
<feature type="region of interest" description="Disordered" evidence="10">
    <location>
        <begin position="528"/>
        <end position="550"/>
    </location>
</feature>
<evidence type="ECO:0000256" key="8">
    <source>
        <dbReference type="ARBA" id="ARBA00022840"/>
    </source>
</evidence>
<dbReference type="Pfam" id="PF05770">
    <property type="entry name" value="Ins134_P3_kin"/>
    <property type="match status" value="2"/>
</dbReference>
<evidence type="ECO:0000256" key="9">
    <source>
        <dbReference type="ARBA" id="ARBA00022842"/>
    </source>
</evidence>
<feature type="compositionally biased region" description="Pro residues" evidence="10">
    <location>
        <begin position="357"/>
        <end position="375"/>
    </location>
</feature>
<dbReference type="Pfam" id="PF17927">
    <property type="entry name" value="Ins134_P3_kin_N"/>
    <property type="match status" value="1"/>
</dbReference>
<dbReference type="SUPFAM" id="SSF56059">
    <property type="entry name" value="Glutathione synthetase ATP-binding domain-like"/>
    <property type="match status" value="1"/>
</dbReference>
<sequence>MKEAEAESGPASGHGRVFRVGCALLPKKVARYYTSAVRKVARLKGIKLELLDPARSLLDQGEYDAIVHKLRPNTAWEQNLQEYIRAHPGVKVIDSLAGIRIVHNRATMLLPLREHGGLLLHPPHGYTPRKPHVGASGFHTARVTSPMQVDINEGCTLSEAQALLAAAGLKPPLLVKPLWTDGREGSHGLAVLHDMAALGKVLHGAVSSELKPPLVVQQFVAHGGVLFKVYVLGQRTVVCQRPSLGENYLGQEAKRAGVLSLPRISCKSTYAKDSPEYRFSAGVIYGTGNGTGAGVRTCGVAPVATSTAEVQTCSSRGGAAGGTAGSGLQGSGHGAADASTGPDSSEQAVLRRARSPHSPPPPAPPGSPPSTPPHPGSAAEASGGEAPAGPVAQTTPSAHFAPTVAQSMVPPDWVTSALSGALREKLGLQLFNFDMICPVQQPAEGERLYHVVDVNYFPGVDKLDNFEQLFVDFLKATCEGEGSTAADMQVDKSARSCGAGGEADAAGGEDGASSVSCGEVEAAGLLGPDGGDGEANCGAPAPAAEATAGGHWEAQAAGVAMV</sequence>
<dbReference type="EMBL" id="CM008962">
    <property type="protein sequence ID" value="PNW88192.1"/>
    <property type="molecule type" value="Genomic_DNA"/>
</dbReference>
<feature type="region of interest" description="Disordered" evidence="10">
    <location>
        <begin position="313"/>
        <end position="396"/>
    </location>
</feature>
<dbReference type="InterPro" id="IPR040464">
    <property type="entry name" value="InsP(3)kin_ATP-grasp"/>
</dbReference>
<feature type="compositionally biased region" description="Gly residues" evidence="10">
    <location>
        <begin position="318"/>
        <end position="333"/>
    </location>
</feature>
<evidence type="ECO:0000256" key="4">
    <source>
        <dbReference type="ARBA" id="ARBA00022679"/>
    </source>
</evidence>
<dbReference type="Gramene" id="PNW88192">
    <property type="protein sequence ID" value="PNW88192"/>
    <property type="gene ID" value="CHLRE_01g018400v5"/>
</dbReference>
<keyword evidence="14" id="KW-1185">Reference proteome</keyword>
<feature type="domain" description="Inositol-tetrakisphosphate 1-kinase N-terminal" evidence="12">
    <location>
        <begin position="19"/>
        <end position="98"/>
    </location>
</feature>
<dbReference type="FunCoup" id="A0A2K3E5X1">
    <property type="interactions" value="1028"/>
</dbReference>
<evidence type="ECO:0000256" key="7">
    <source>
        <dbReference type="ARBA" id="ARBA00022777"/>
    </source>
</evidence>
<keyword evidence="8" id="KW-0067">ATP-binding</keyword>
<keyword evidence="4" id="KW-0808">Transferase</keyword>
<evidence type="ECO:0000259" key="11">
    <source>
        <dbReference type="Pfam" id="PF05770"/>
    </source>
</evidence>
<dbReference type="AlphaFoldDB" id="A0A2K3E5X1"/>
<feature type="compositionally biased region" description="Low complexity" evidence="10">
    <location>
        <begin position="376"/>
        <end position="390"/>
    </location>
</feature>
<feature type="compositionally biased region" description="Low complexity" evidence="10">
    <location>
        <begin position="534"/>
        <end position="550"/>
    </location>
</feature>
<gene>
    <name evidence="13" type="ORF">CHLRE_01g018400v5</name>
</gene>
<evidence type="ECO:0000256" key="1">
    <source>
        <dbReference type="ARBA" id="ARBA00001946"/>
    </source>
</evidence>
<dbReference type="GO" id="GO:0032957">
    <property type="term" value="P:inositol trisphosphate metabolic process"/>
    <property type="evidence" value="ECO:0007669"/>
    <property type="project" value="InterPro"/>
</dbReference>
<evidence type="ECO:0000256" key="2">
    <source>
        <dbReference type="ARBA" id="ARBA00009601"/>
    </source>
</evidence>
<dbReference type="PANTHER" id="PTHR14217:SF39">
    <property type="entry name" value="INOSITOL-TETRAKISPHOSPHATE 1-KINASE 3"/>
    <property type="match status" value="1"/>
</dbReference>
<reference evidence="13 14" key="1">
    <citation type="journal article" date="2007" name="Science">
        <title>The Chlamydomonas genome reveals the evolution of key animal and plant functions.</title>
        <authorList>
            <person name="Merchant S.S."/>
            <person name="Prochnik S.E."/>
            <person name="Vallon O."/>
            <person name="Harris E.H."/>
            <person name="Karpowicz S.J."/>
            <person name="Witman G.B."/>
            <person name="Terry A."/>
            <person name="Salamov A."/>
            <person name="Fritz-Laylin L.K."/>
            <person name="Marechal-Drouard L."/>
            <person name="Marshall W.F."/>
            <person name="Qu L.H."/>
            <person name="Nelson D.R."/>
            <person name="Sanderfoot A.A."/>
            <person name="Spalding M.H."/>
            <person name="Kapitonov V.V."/>
            <person name="Ren Q."/>
            <person name="Ferris P."/>
            <person name="Lindquist E."/>
            <person name="Shapiro H."/>
            <person name="Lucas S.M."/>
            <person name="Grimwood J."/>
            <person name="Schmutz J."/>
            <person name="Cardol P."/>
            <person name="Cerutti H."/>
            <person name="Chanfreau G."/>
            <person name="Chen C.L."/>
            <person name="Cognat V."/>
            <person name="Croft M.T."/>
            <person name="Dent R."/>
            <person name="Dutcher S."/>
            <person name="Fernandez E."/>
            <person name="Fukuzawa H."/>
            <person name="Gonzalez-Ballester D."/>
            <person name="Gonzalez-Halphen D."/>
            <person name="Hallmann A."/>
            <person name="Hanikenne M."/>
            <person name="Hippler M."/>
            <person name="Inwood W."/>
            <person name="Jabbari K."/>
            <person name="Kalanon M."/>
            <person name="Kuras R."/>
            <person name="Lefebvre P.A."/>
            <person name="Lemaire S.D."/>
            <person name="Lobanov A.V."/>
            <person name="Lohr M."/>
            <person name="Manuell A."/>
            <person name="Meier I."/>
            <person name="Mets L."/>
            <person name="Mittag M."/>
            <person name="Mittelmeier T."/>
            <person name="Moroney J.V."/>
            <person name="Moseley J."/>
            <person name="Napoli C."/>
            <person name="Nedelcu A.M."/>
            <person name="Niyogi K."/>
            <person name="Novoselov S.V."/>
            <person name="Paulsen I.T."/>
            <person name="Pazour G."/>
            <person name="Purton S."/>
            <person name="Ral J.P."/>
            <person name="Riano-Pachon D.M."/>
            <person name="Riekhof W."/>
            <person name="Rymarquis L."/>
            <person name="Schroda M."/>
            <person name="Stern D."/>
            <person name="Umen J."/>
            <person name="Willows R."/>
            <person name="Wilson N."/>
            <person name="Zimmer S.L."/>
            <person name="Allmer J."/>
            <person name="Balk J."/>
            <person name="Bisova K."/>
            <person name="Chen C.J."/>
            <person name="Elias M."/>
            <person name="Gendler K."/>
            <person name="Hauser C."/>
            <person name="Lamb M.R."/>
            <person name="Ledford H."/>
            <person name="Long J.C."/>
            <person name="Minagawa J."/>
            <person name="Page M.D."/>
            <person name="Pan J."/>
            <person name="Pootakham W."/>
            <person name="Roje S."/>
            <person name="Rose A."/>
            <person name="Stahlberg E."/>
            <person name="Terauchi A.M."/>
            <person name="Yang P."/>
            <person name="Ball S."/>
            <person name="Bowler C."/>
            <person name="Dieckmann C.L."/>
            <person name="Gladyshev V.N."/>
            <person name="Green P."/>
            <person name="Jorgensen R."/>
            <person name="Mayfield S."/>
            <person name="Mueller-Roeber B."/>
            <person name="Rajamani S."/>
            <person name="Sayre R.T."/>
            <person name="Brokstein P."/>
            <person name="Dubchak I."/>
            <person name="Goodstein D."/>
            <person name="Hornick L."/>
            <person name="Huang Y.W."/>
            <person name="Jhaveri J."/>
            <person name="Luo Y."/>
            <person name="Martinez D."/>
            <person name="Ngau W.C."/>
            <person name="Otillar B."/>
            <person name="Poliakov A."/>
            <person name="Porter A."/>
            <person name="Szajkowski L."/>
            <person name="Werner G."/>
            <person name="Zhou K."/>
            <person name="Grigoriev I.V."/>
            <person name="Rokhsar D.S."/>
            <person name="Grossman A.R."/>
        </authorList>
    </citation>
    <scope>NUCLEOTIDE SEQUENCE [LARGE SCALE GENOMIC DNA]</scope>
    <source>
        <strain evidence="14">CC-503</strain>
    </source>
</reference>
<evidence type="ECO:0000256" key="3">
    <source>
        <dbReference type="ARBA" id="ARBA00011245"/>
    </source>
</evidence>
<organism evidence="13 14">
    <name type="scientific">Chlamydomonas reinhardtii</name>
    <name type="common">Chlamydomonas smithii</name>
    <dbReference type="NCBI Taxonomy" id="3055"/>
    <lineage>
        <taxon>Eukaryota</taxon>
        <taxon>Viridiplantae</taxon>
        <taxon>Chlorophyta</taxon>
        <taxon>core chlorophytes</taxon>
        <taxon>Chlorophyceae</taxon>
        <taxon>CS clade</taxon>
        <taxon>Chlamydomonadales</taxon>
        <taxon>Chlamydomonadaceae</taxon>
        <taxon>Chlamydomonas</taxon>
    </lineage>
</organism>
<dbReference type="GO" id="GO:0005524">
    <property type="term" value="F:ATP binding"/>
    <property type="evidence" value="ECO:0007669"/>
    <property type="project" value="UniProtKB-KW"/>
</dbReference>
<keyword evidence="5" id="KW-0479">Metal-binding</keyword>
<accession>A0A2K3E5X1</accession>
<dbReference type="ExpressionAtlas" id="A0A2K3E5X1">
    <property type="expression patterns" value="baseline"/>
</dbReference>
<evidence type="ECO:0000256" key="5">
    <source>
        <dbReference type="ARBA" id="ARBA00022723"/>
    </source>
</evidence>
<comment type="similarity">
    <text evidence="2">Belongs to the ITPK1 family.</text>
</comment>
<keyword evidence="6" id="KW-0547">Nucleotide-binding</keyword>
<comment type="subunit">
    <text evidence="3">Monomer.</text>
</comment>
<dbReference type="Proteomes" id="UP000006906">
    <property type="component" value="Chromosome 1"/>
</dbReference>
<dbReference type="RefSeq" id="XP_042928346.1">
    <property type="nucleotide sequence ID" value="XM_043058432.1"/>
</dbReference>
<dbReference type="InParanoid" id="A0A2K3E5X1"/>
<evidence type="ECO:0000313" key="14">
    <source>
        <dbReference type="Proteomes" id="UP000006906"/>
    </source>
</evidence>
<dbReference type="Gene3D" id="3.30.1490.220">
    <property type="match status" value="1"/>
</dbReference>
<evidence type="ECO:0000313" key="13">
    <source>
        <dbReference type="EMBL" id="PNW88192.1"/>
    </source>
</evidence>
<feature type="domain" description="Inositol 1,3,4-trisphosphate 5/6-kinase ATP-grasp" evidence="11">
    <location>
        <begin position="406"/>
        <end position="474"/>
    </location>
</feature>
<keyword evidence="7" id="KW-0418">Kinase</keyword>
<dbReference type="GO" id="GO:0047325">
    <property type="term" value="F:inositol-3,4,5,6-tetrakisphosphate 1-kinase activity"/>
    <property type="evidence" value="ECO:0000318"/>
    <property type="project" value="GO_Central"/>
</dbReference>
<dbReference type="GO" id="GO:0052725">
    <property type="term" value="F:inositol-1,3,4-trisphosphate 6-kinase activity"/>
    <property type="evidence" value="ECO:0000318"/>
    <property type="project" value="GO_Central"/>
</dbReference>
<dbReference type="PANTHER" id="PTHR14217">
    <property type="entry name" value="INOSITOL-TETRAKISPHOSPHATE 1-KINASE"/>
    <property type="match status" value="1"/>
</dbReference>
<dbReference type="Gene3D" id="3.30.470.20">
    <property type="entry name" value="ATP-grasp fold, B domain"/>
    <property type="match status" value="1"/>
</dbReference>
<dbReference type="KEGG" id="cre:CHLRE_01g018400v5"/>
<proteinExistence type="inferred from homology"/>
<keyword evidence="9" id="KW-0460">Magnesium</keyword>
<dbReference type="OrthoDB" id="25308at2759"/>
<dbReference type="GO" id="GO:0000287">
    <property type="term" value="F:magnesium ion binding"/>
    <property type="evidence" value="ECO:0007669"/>
    <property type="project" value="InterPro"/>
</dbReference>
<comment type="cofactor">
    <cofactor evidence="1">
        <name>Mg(2+)</name>
        <dbReference type="ChEBI" id="CHEBI:18420"/>
    </cofactor>
</comment>
<dbReference type="InterPro" id="IPR008656">
    <property type="entry name" value="Inositol_tetrakis-P_1-kinase"/>
</dbReference>
<protein>
    <submittedName>
        <fullName evidence="13">Uncharacterized protein</fullName>
    </submittedName>
</protein>
<evidence type="ECO:0000259" key="12">
    <source>
        <dbReference type="Pfam" id="PF17927"/>
    </source>
</evidence>
<name>A0A2K3E5X1_CHLRE</name>
<feature type="domain" description="Inositol 1,3,4-trisphosphate 5/6-kinase ATP-grasp" evidence="11">
    <location>
        <begin position="140"/>
        <end position="273"/>
    </location>
</feature>